<evidence type="ECO:0000256" key="2">
    <source>
        <dbReference type="ARBA" id="ARBA00010992"/>
    </source>
</evidence>
<feature type="transmembrane region" description="Helical" evidence="6">
    <location>
        <begin position="326"/>
        <end position="347"/>
    </location>
</feature>
<evidence type="ECO:0000256" key="3">
    <source>
        <dbReference type="ARBA" id="ARBA00022692"/>
    </source>
</evidence>
<dbReference type="EMBL" id="JAPZBR010000006">
    <property type="protein sequence ID" value="KAJ5351014.1"/>
    <property type="molecule type" value="Genomic_DNA"/>
</dbReference>
<feature type="domain" description="Major facilitator superfamily (MFS) profile" evidence="7">
    <location>
        <begin position="39"/>
        <end position="482"/>
    </location>
</feature>
<feature type="transmembrane region" description="Helical" evidence="6">
    <location>
        <begin position="133"/>
        <end position="153"/>
    </location>
</feature>
<dbReference type="GO" id="GO:0005351">
    <property type="term" value="F:carbohydrate:proton symporter activity"/>
    <property type="evidence" value="ECO:0007669"/>
    <property type="project" value="TreeGrafter"/>
</dbReference>
<keyword evidence="3 6" id="KW-0812">Transmembrane</keyword>
<dbReference type="SUPFAM" id="SSF103473">
    <property type="entry name" value="MFS general substrate transporter"/>
    <property type="match status" value="1"/>
</dbReference>
<reference evidence="8" key="1">
    <citation type="submission" date="2022-12" db="EMBL/GenBank/DDBJ databases">
        <authorList>
            <person name="Petersen C."/>
        </authorList>
    </citation>
    <scope>NUCLEOTIDE SEQUENCE</scope>
    <source>
        <strain evidence="8">IBT 35675</strain>
    </source>
</reference>
<feature type="transmembrane region" description="Helical" evidence="6">
    <location>
        <begin position="288"/>
        <end position="306"/>
    </location>
</feature>
<feature type="transmembrane region" description="Helical" evidence="6">
    <location>
        <begin position="165"/>
        <end position="186"/>
    </location>
</feature>
<evidence type="ECO:0000313" key="8">
    <source>
        <dbReference type="EMBL" id="KAJ5351014.1"/>
    </source>
</evidence>
<evidence type="ECO:0000256" key="1">
    <source>
        <dbReference type="ARBA" id="ARBA00004141"/>
    </source>
</evidence>
<organism evidence="8 9">
    <name type="scientific">Penicillium brevicompactum</name>
    <dbReference type="NCBI Taxonomy" id="5074"/>
    <lineage>
        <taxon>Eukaryota</taxon>
        <taxon>Fungi</taxon>
        <taxon>Dikarya</taxon>
        <taxon>Ascomycota</taxon>
        <taxon>Pezizomycotina</taxon>
        <taxon>Eurotiomycetes</taxon>
        <taxon>Eurotiomycetidae</taxon>
        <taxon>Eurotiales</taxon>
        <taxon>Aspergillaceae</taxon>
        <taxon>Penicillium</taxon>
    </lineage>
</organism>
<dbReference type="InterPro" id="IPR020846">
    <property type="entry name" value="MFS_dom"/>
</dbReference>
<dbReference type="PANTHER" id="PTHR48022:SF63">
    <property type="entry name" value="TRANSPORTER, PUTATIVE-RELATED"/>
    <property type="match status" value="1"/>
</dbReference>
<dbReference type="Pfam" id="PF00083">
    <property type="entry name" value="Sugar_tr"/>
    <property type="match status" value="1"/>
</dbReference>
<comment type="caution">
    <text evidence="8">The sequence shown here is derived from an EMBL/GenBank/DDBJ whole genome shotgun (WGS) entry which is preliminary data.</text>
</comment>
<protein>
    <recommendedName>
        <fullName evidence="7">Major facilitator superfamily (MFS) profile domain-containing protein</fullName>
    </recommendedName>
</protein>
<dbReference type="Proteomes" id="UP001148299">
    <property type="component" value="Unassembled WGS sequence"/>
</dbReference>
<dbReference type="PANTHER" id="PTHR48022">
    <property type="entry name" value="PLASTIDIC GLUCOSE TRANSPORTER 4"/>
    <property type="match status" value="1"/>
</dbReference>
<name>A0A9W9R1U1_PENBR</name>
<feature type="transmembrane region" description="Helical" evidence="6">
    <location>
        <begin position="459"/>
        <end position="478"/>
    </location>
</feature>
<accession>A0A9W9R1U1</accession>
<evidence type="ECO:0000256" key="6">
    <source>
        <dbReference type="SAM" id="Phobius"/>
    </source>
</evidence>
<keyword evidence="4 6" id="KW-1133">Transmembrane helix</keyword>
<feature type="transmembrane region" description="Helical" evidence="6">
    <location>
        <begin position="354"/>
        <end position="373"/>
    </location>
</feature>
<keyword evidence="5 6" id="KW-0472">Membrane</keyword>
<sequence>MSEDSSTTKPPKGHFYLAGRLFPRVKWWKSPKMRALYFYILVLILTNTANGFDNSMMNGLQTLSYWQEYFDHPKGPTLGLFNCVMSVGALAGLTILPYMLDHWGRRICLVSGSFFMLLGVGLQSGSINFSMFVAARFILGFGDILVICTAPLLIAEIAPAQDRAILVTIAGATYHSGAFIAAWTTYGTLKITSDWSWRAPSLIQGLFTLIMLAVVWWIPESPRYYVSKGQPQKALEILAYYHAEGNEYDEVVQLEFTEITTAITMEQNSEHSGSYMDFLRTPGNRKRLLIIITFGLFAQWSGNGLVSYYLNLIMNSIGIKDADRQLLINGALTSFNLATNLVFSFFVDKWGRRPIMLVSSAGMMVAFVIWTALSAKYDANASLGLGSGYATSRTSARAFFTDTVNHLGRSGLIASYTTEILPYSMRAKGYTIMEFAMYIALFFNQYVNPIALENIRWRYYIFYCCFLAVEVGVIWFFYPETRYLPLEEITKLFDGDDIATATNVEMEKLEENGKVTTVVHIENARA</sequence>
<dbReference type="FunFam" id="1.20.1250.20:FF:000117">
    <property type="entry name" value="MFS hexose transporter"/>
    <property type="match status" value="1"/>
</dbReference>
<comment type="similarity">
    <text evidence="2">Belongs to the major facilitator superfamily. Sugar transporter (TC 2.A.1.1) family.</text>
</comment>
<feature type="transmembrane region" description="Helical" evidence="6">
    <location>
        <begin position="107"/>
        <end position="127"/>
    </location>
</feature>
<proteinExistence type="inferred from homology"/>
<dbReference type="InterPro" id="IPR036259">
    <property type="entry name" value="MFS_trans_sf"/>
</dbReference>
<feature type="transmembrane region" description="Helical" evidence="6">
    <location>
        <begin position="198"/>
        <end position="218"/>
    </location>
</feature>
<gene>
    <name evidence="8" type="ORF">N7541_008741</name>
</gene>
<evidence type="ECO:0000313" key="9">
    <source>
        <dbReference type="Proteomes" id="UP001148299"/>
    </source>
</evidence>
<dbReference type="InterPro" id="IPR005828">
    <property type="entry name" value="MFS_sugar_transport-like"/>
</dbReference>
<dbReference type="PROSITE" id="PS50850">
    <property type="entry name" value="MFS"/>
    <property type="match status" value="1"/>
</dbReference>
<dbReference type="GO" id="GO:0016020">
    <property type="term" value="C:membrane"/>
    <property type="evidence" value="ECO:0007669"/>
    <property type="project" value="UniProtKB-SubCell"/>
</dbReference>
<dbReference type="InterPro" id="IPR050360">
    <property type="entry name" value="MFS_Sugar_Transporters"/>
</dbReference>
<feature type="transmembrane region" description="Helical" evidence="6">
    <location>
        <begin position="77"/>
        <end position="100"/>
    </location>
</feature>
<feature type="transmembrane region" description="Helical" evidence="6">
    <location>
        <begin position="429"/>
        <end position="447"/>
    </location>
</feature>
<feature type="transmembrane region" description="Helical" evidence="6">
    <location>
        <begin position="36"/>
        <end position="57"/>
    </location>
</feature>
<dbReference type="AlphaFoldDB" id="A0A9W9R1U1"/>
<evidence type="ECO:0000256" key="4">
    <source>
        <dbReference type="ARBA" id="ARBA00022989"/>
    </source>
</evidence>
<evidence type="ECO:0000259" key="7">
    <source>
        <dbReference type="PROSITE" id="PS50850"/>
    </source>
</evidence>
<comment type="subcellular location">
    <subcellularLocation>
        <location evidence="1">Membrane</location>
        <topology evidence="1">Multi-pass membrane protein</topology>
    </subcellularLocation>
</comment>
<keyword evidence="9" id="KW-1185">Reference proteome</keyword>
<reference evidence="8" key="2">
    <citation type="journal article" date="2023" name="IMA Fungus">
        <title>Comparative genomic study of the Penicillium genus elucidates a diverse pangenome and 15 lateral gene transfer events.</title>
        <authorList>
            <person name="Petersen C."/>
            <person name="Sorensen T."/>
            <person name="Nielsen M.R."/>
            <person name="Sondergaard T.E."/>
            <person name="Sorensen J.L."/>
            <person name="Fitzpatrick D.A."/>
            <person name="Frisvad J.C."/>
            <person name="Nielsen K.L."/>
        </authorList>
    </citation>
    <scope>NUCLEOTIDE SEQUENCE</scope>
    <source>
        <strain evidence="8">IBT 35675</strain>
    </source>
</reference>
<dbReference type="Gene3D" id="1.20.1250.20">
    <property type="entry name" value="MFS general substrate transporter like domains"/>
    <property type="match status" value="1"/>
</dbReference>
<evidence type="ECO:0000256" key="5">
    <source>
        <dbReference type="ARBA" id="ARBA00023136"/>
    </source>
</evidence>